<dbReference type="AlphaFoldDB" id="A0A7J6Y0F7"/>
<dbReference type="VEuPathDB" id="TriTrypDB:ECC02_006804"/>
<evidence type="ECO:0000313" key="2">
    <source>
        <dbReference type="Proteomes" id="UP000583944"/>
    </source>
</evidence>
<protein>
    <submittedName>
        <fullName evidence="1">Trans-sialidase</fullName>
    </submittedName>
</protein>
<reference evidence="1 2" key="1">
    <citation type="journal article" date="2019" name="Genome Biol. Evol.">
        <title>Nanopore Sequencing Significantly Improves Genome Assembly of the Protozoan Parasite Trypanosoma cruzi.</title>
        <authorList>
            <person name="Diaz-Viraque F."/>
            <person name="Pita S."/>
            <person name="Greif G."/>
            <person name="de Souza R.C.M."/>
            <person name="Iraola G."/>
            <person name="Robello C."/>
        </authorList>
    </citation>
    <scope>NUCLEOTIDE SEQUENCE [LARGE SCALE GENOMIC DNA]</scope>
    <source>
        <strain evidence="1 2">Berenice</strain>
    </source>
</reference>
<gene>
    <name evidence="1" type="ORF">ECC02_006804</name>
</gene>
<name>A0A7J6Y0F7_TRYCR</name>
<sequence>MGEDPLPRVALWVIARSVCVVCRQRAVAVSRCPWDGAWRRWRCVASCCCPLVDDCWRCVRLLCGGPNPLTRGLTALRWCVCVCEGWCGVAGQGEGRGGAFPACNLFLPCALCCFLLFSPVILSSCVPAWSGRMLTGHVDCECLLTASISLSLSPPVCLSFPVGCGVLHRVRAGPHTPTARRDLPCCCSFLWAMVLRAVPSGLSRAPLSAWVLCSAPH</sequence>
<dbReference type="Proteomes" id="UP000583944">
    <property type="component" value="Unassembled WGS sequence"/>
</dbReference>
<organism evidence="1 2">
    <name type="scientific">Trypanosoma cruzi</name>
    <dbReference type="NCBI Taxonomy" id="5693"/>
    <lineage>
        <taxon>Eukaryota</taxon>
        <taxon>Discoba</taxon>
        <taxon>Euglenozoa</taxon>
        <taxon>Kinetoplastea</taxon>
        <taxon>Metakinetoplastina</taxon>
        <taxon>Trypanosomatida</taxon>
        <taxon>Trypanosomatidae</taxon>
        <taxon>Trypanosoma</taxon>
        <taxon>Schizotrypanum</taxon>
    </lineage>
</organism>
<dbReference type="EMBL" id="JABDHM010000055">
    <property type="protein sequence ID" value="KAF5220244.1"/>
    <property type="molecule type" value="Genomic_DNA"/>
</dbReference>
<comment type="caution">
    <text evidence="1">The sequence shown here is derived from an EMBL/GenBank/DDBJ whole genome shotgun (WGS) entry which is preliminary data.</text>
</comment>
<proteinExistence type="predicted"/>
<evidence type="ECO:0000313" key="1">
    <source>
        <dbReference type="EMBL" id="KAF5220244.1"/>
    </source>
</evidence>
<accession>A0A7J6Y0F7</accession>
<dbReference type="VEuPathDB" id="TriTrypDB:BCY84_06072"/>